<sequence length="355" mass="39732">MRVLNYLELEGPLERSGIGAAADHQRRALLGECGRSEGTDIDVVTDPWGDSLRSVAKRLRHERSPTVEYDIAHCNAIGPGSLVVARDAMRTDTPLVLHAHVTREDFRDSFRWSNALSGPLGGYLKRFYSQADLVLCPSEQTRRHLEAYPVSAPIEPITNGVDHRSLEGVVSRRENARDRFDLHGLVAFAVGNVFERKGLGTFCRLAQRTPYSFVWFGPYDRGPQASPTVRRLTANPPPDVRFTGWIEDKRDAFAAGDVFVFPTHAENQGIAVLEAMACGKPVVLRDLPVFREFYTDGVDCLLCSSEDEFCAALEILAANPDRRRELGENARKTAAEHSLERVRTRLLEVYERLIT</sequence>
<organism evidence="2 3">
    <name type="scientific">Natronosalvus hydrolyticus</name>
    <dbReference type="NCBI Taxonomy" id="2979988"/>
    <lineage>
        <taxon>Archaea</taxon>
        <taxon>Methanobacteriati</taxon>
        <taxon>Methanobacteriota</taxon>
        <taxon>Stenosarchaea group</taxon>
        <taxon>Halobacteria</taxon>
        <taxon>Halobacteriales</taxon>
        <taxon>Natrialbaceae</taxon>
        <taxon>Natronosalvus</taxon>
    </lineage>
</organism>
<evidence type="ECO:0000313" key="3">
    <source>
        <dbReference type="Proteomes" id="UP001321047"/>
    </source>
</evidence>
<dbReference type="InterPro" id="IPR050194">
    <property type="entry name" value="Glycosyltransferase_grp1"/>
</dbReference>
<reference evidence="2 3" key="1">
    <citation type="submission" date="2022-09" db="EMBL/GenBank/DDBJ databases">
        <title>Enrichment on poylsaccharides allowed isolation of novel metabolic and taxonomic groups of Haloarchaea.</title>
        <authorList>
            <person name="Sorokin D.Y."/>
            <person name="Elcheninov A.G."/>
            <person name="Khizhniak T.V."/>
            <person name="Kolganova T.V."/>
            <person name="Kublanov I.V."/>
        </authorList>
    </citation>
    <scope>NUCLEOTIDE SEQUENCE [LARGE SCALE GENOMIC DNA]</scope>
    <source>
        <strain evidence="2 3">AArc-curdl1</strain>
    </source>
</reference>
<feature type="domain" description="Glycosyltransferase subfamily 4-like N-terminal" evidence="1">
    <location>
        <begin position="53"/>
        <end position="163"/>
    </location>
</feature>
<dbReference type="AlphaFoldDB" id="A0AAP2ZA07"/>
<comment type="caution">
    <text evidence="2">The sequence shown here is derived from an EMBL/GenBank/DDBJ whole genome shotgun (WGS) entry which is preliminary data.</text>
</comment>
<dbReference type="Pfam" id="PF13692">
    <property type="entry name" value="Glyco_trans_1_4"/>
    <property type="match status" value="1"/>
</dbReference>
<dbReference type="InterPro" id="IPR028098">
    <property type="entry name" value="Glyco_trans_4-like_N"/>
</dbReference>
<dbReference type="CDD" id="cd03801">
    <property type="entry name" value="GT4_PimA-like"/>
    <property type="match status" value="1"/>
</dbReference>
<dbReference type="GO" id="GO:0016757">
    <property type="term" value="F:glycosyltransferase activity"/>
    <property type="evidence" value="ECO:0007669"/>
    <property type="project" value="TreeGrafter"/>
</dbReference>
<evidence type="ECO:0000313" key="2">
    <source>
        <dbReference type="EMBL" id="MCU4752745.1"/>
    </source>
</evidence>
<keyword evidence="3" id="KW-1185">Reference proteome</keyword>
<gene>
    <name evidence="2" type="ORF">OB919_12295</name>
</gene>
<dbReference type="PANTHER" id="PTHR45947">
    <property type="entry name" value="SULFOQUINOVOSYL TRANSFERASE SQD2"/>
    <property type="match status" value="1"/>
</dbReference>
<evidence type="ECO:0000259" key="1">
    <source>
        <dbReference type="Pfam" id="PF13439"/>
    </source>
</evidence>
<name>A0AAP2ZA07_9EURY</name>
<dbReference type="Pfam" id="PF13439">
    <property type="entry name" value="Glyco_transf_4"/>
    <property type="match status" value="1"/>
</dbReference>
<dbReference type="RefSeq" id="WP_342809075.1">
    <property type="nucleotide sequence ID" value="NZ_JAOPJZ010000009.1"/>
</dbReference>
<dbReference type="Gene3D" id="3.40.50.2000">
    <property type="entry name" value="Glycogen Phosphorylase B"/>
    <property type="match status" value="2"/>
</dbReference>
<dbReference type="SUPFAM" id="SSF53756">
    <property type="entry name" value="UDP-Glycosyltransferase/glycogen phosphorylase"/>
    <property type="match status" value="1"/>
</dbReference>
<dbReference type="Proteomes" id="UP001321047">
    <property type="component" value="Unassembled WGS sequence"/>
</dbReference>
<proteinExistence type="predicted"/>
<protein>
    <submittedName>
        <fullName evidence="2">Glycosyltransferase family 4 protein</fullName>
    </submittedName>
</protein>
<accession>A0AAP2ZA07</accession>
<dbReference type="PANTHER" id="PTHR45947:SF3">
    <property type="entry name" value="SULFOQUINOVOSYL TRANSFERASE SQD2"/>
    <property type="match status" value="1"/>
</dbReference>
<dbReference type="EMBL" id="JAOPJZ010000009">
    <property type="protein sequence ID" value="MCU4752745.1"/>
    <property type="molecule type" value="Genomic_DNA"/>
</dbReference>